<name>A0A6C0JZ29_9ZZZZ</name>
<proteinExistence type="predicted"/>
<organism evidence="1">
    <name type="scientific">viral metagenome</name>
    <dbReference type="NCBI Taxonomy" id="1070528"/>
    <lineage>
        <taxon>unclassified sequences</taxon>
        <taxon>metagenomes</taxon>
        <taxon>organismal metagenomes</taxon>
    </lineage>
</organism>
<protein>
    <submittedName>
        <fullName evidence="1">Uncharacterized protein</fullName>
    </submittedName>
</protein>
<dbReference type="EMBL" id="MN740701">
    <property type="protein sequence ID" value="QHU09034.1"/>
    <property type="molecule type" value="Genomic_DNA"/>
</dbReference>
<reference evidence="1" key="1">
    <citation type="journal article" date="2020" name="Nature">
        <title>Giant virus diversity and host interactions through global metagenomics.</title>
        <authorList>
            <person name="Schulz F."/>
            <person name="Roux S."/>
            <person name="Paez-Espino D."/>
            <person name="Jungbluth S."/>
            <person name="Walsh D.A."/>
            <person name="Denef V.J."/>
            <person name="McMahon K.D."/>
            <person name="Konstantinidis K.T."/>
            <person name="Eloe-Fadrosh E.A."/>
            <person name="Kyrpides N.C."/>
            <person name="Woyke T."/>
        </authorList>
    </citation>
    <scope>NUCLEOTIDE SEQUENCE</scope>
    <source>
        <strain evidence="1">GVMAG-S-1064190-84</strain>
    </source>
</reference>
<evidence type="ECO:0000313" key="1">
    <source>
        <dbReference type="EMBL" id="QHU09034.1"/>
    </source>
</evidence>
<accession>A0A6C0JZ29</accession>
<sequence>MNNNIWKRYNFINKNIITKVLKLETENKIRDAKILIRQLRKAFAVRPEIKRNMLNSYLKGNTTHKNIMFILNKMGQKYPLTPNRNKVKKSKAINIPKKIKKNIIPKTHVI</sequence>
<dbReference type="AlphaFoldDB" id="A0A6C0JZ29"/>